<gene>
    <name evidence="2" type="ORF">ACJ73_06604</name>
</gene>
<evidence type="ECO:0000256" key="1">
    <source>
        <dbReference type="SAM" id="MobiDB-lite"/>
    </source>
</evidence>
<dbReference type="Proteomes" id="UP000242791">
    <property type="component" value="Unassembled WGS sequence"/>
</dbReference>
<proteinExistence type="predicted"/>
<sequence>MPEGLDLQEPKSSRTAKSAISPPINYIIGSDATDSDQTTLGVSKSVLKKFRESTAEKTINSS</sequence>
<name>A0A1J9Q0G3_9EURO</name>
<dbReference type="EMBL" id="LGTZ01001186">
    <property type="protein sequence ID" value="OJD22057.1"/>
    <property type="molecule type" value="Genomic_DNA"/>
</dbReference>
<comment type="caution">
    <text evidence="2">The sequence shown here is derived from an EMBL/GenBank/DDBJ whole genome shotgun (WGS) entry which is preliminary data.</text>
</comment>
<evidence type="ECO:0000313" key="2">
    <source>
        <dbReference type="EMBL" id="OJD22057.1"/>
    </source>
</evidence>
<evidence type="ECO:0000313" key="3">
    <source>
        <dbReference type="Proteomes" id="UP000242791"/>
    </source>
</evidence>
<organism evidence="2 3">
    <name type="scientific">Blastomyces percursus</name>
    <dbReference type="NCBI Taxonomy" id="1658174"/>
    <lineage>
        <taxon>Eukaryota</taxon>
        <taxon>Fungi</taxon>
        <taxon>Dikarya</taxon>
        <taxon>Ascomycota</taxon>
        <taxon>Pezizomycotina</taxon>
        <taxon>Eurotiomycetes</taxon>
        <taxon>Eurotiomycetidae</taxon>
        <taxon>Onygenales</taxon>
        <taxon>Ajellomycetaceae</taxon>
        <taxon>Blastomyces</taxon>
    </lineage>
</organism>
<accession>A0A1J9Q0G3</accession>
<dbReference type="AlphaFoldDB" id="A0A1J9Q0G3"/>
<feature type="region of interest" description="Disordered" evidence="1">
    <location>
        <begin position="1"/>
        <end position="22"/>
    </location>
</feature>
<keyword evidence="3" id="KW-1185">Reference proteome</keyword>
<dbReference type="VEuPathDB" id="FungiDB:ACJ73_06604"/>
<protein>
    <submittedName>
        <fullName evidence="2">Uncharacterized protein</fullName>
    </submittedName>
</protein>
<reference evidence="2 3" key="1">
    <citation type="submission" date="2015-08" db="EMBL/GenBank/DDBJ databases">
        <title>Emmonsia species relationships and genome sequence.</title>
        <authorList>
            <person name="Cuomo C.A."/>
            <person name="Schwartz I.S."/>
            <person name="Kenyon C."/>
            <person name="De Hoog G.S."/>
            <person name="Govender N.P."/>
            <person name="Botha A."/>
            <person name="Moreno L."/>
            <person name="De Vries M."/>
            <person name="Munoz J.F."/>
            <person name="Stielow J.B."/>
        </authorList>
    </citation>
    <scope>NUCLEOTIDE SEQUENCE [LARGE SCALE GENOMIC DNA]</scope>
    <source>
        <strain evidence="2 3">EI222</strain>
    </source>
</reference>